<dbReference type="Pfam" id="PF00777">
    <property type="entry name" value="Glyco_transf_29"/>
    <property type="match status" value="1"/>
</dbReference>
<evidence type="ECO:0000256" key="8">
    <source>
        <dbReference type="ARBA" id="ARBA00023034"/>
    </source>
</evidence>
<evidence type="ECO:0000256" key="2">
    <source>
        <dbReference type="ARBA" id="ARBA00006003"/>
    </source>
</evidence>
<evidence type="ECO:0000256" key="3">
    <source>
        <dbReference type="ARBA" id="ARBA00022676"/>
    </source>
</evidence>
<dbReference type="GO" id="GO:0008373">
    <property type="term" value="F:sialyltransferase activity"/>
    <property type="evidence" value="ECO:0007669"/>
    <property type="project" value="InterPro"/>
</dbReference>
<dbReference type="CDD" id="cd19952">
    <property type="entry name" value="GT29"/>
    <property type="match status" value="1"/>
</dbReference>
<keyword evidence="7" id="KW-1133">Transmembrane helix</keyword>
<dbReference type="PANTHER" id="PTHR11987:SF36">
    <property type="entry name" value="SIA-ALPHA-2,3-GAL-BETA-1,4-GLCNAC-R:ALPHA 2,8-SIALYLTRANSFERASE"/>
    <property type="match status" value="1"/>
</dbReference>
<name>A0A061RJU4_9CHLO</name>
<proteinExistence type="inferred from homology"/>
<comment type="similarity">
    <text evidence="2">Belongs to the glycosyltransferase 29 family.</text>
</comment>
<keyword evidence="8" id="KW-0333">Golgi apparatus</keyword>
<accession>A0A061RJU4</accession>
<keyword evidence="9" id="KW-0472">Membrane</keyword>
<dbReference type="EMBL" id="GBEZ01015371">
    <property type="protein sequence ID" value="JAC70786.1"/>
    <property type="molecule type" value="Transcribed_RNA"/>
</dbReference>
<keyword evidence="5" id="KW-0812">Transmembrane</keyword>
<dbReference type="Gene3D" id="3.90.1480.20">
    <property type="entry name" value="Glycosyl transferase family 29"/>
    <property type="match status" value="1"/>
</dbReference>
<evidence type="ECO:0000256" key="7">
    <source>
        <dbReference type="ARBA" id="ARBA00022989"/>
    </source>
</evidence>
<evidence type="ECO:0000256" key="5">
    <source>
        <dbReference type="ARBA" id="ARBA00022692"/>
    </source>
</evidence>
<evidence type="ECO:0000256" key="4">
    <source>
        <dbReference type="ARBA" id="ARBA00022679"/>
    </source>
</evidence>
<dbReference type="GO" id="GO:0000139">
    <property type="term" value="C:Golgi membrane"/>
    <property type="evidence" value="ECO:0007669"/>
    <property type="project" value="UniProtKB-SubCell"/>
</dbReference>
<evidence type="ECO:0000256" key="9">
    <source>
        <dbReference type="ARBA" id="ARBA00023136"/>
    </source>
</evidence>
<keyword evidence="4 11" id="KW-0808">Transferase</keyword>
<organism evidence="11">
    <name type="scientific">Tetraselmis sp. GSL018</name>
    <dbReference type="NCBI Taxonomy" id="582737"/>
    <lineage>
        <taxon>Eukaryota</taxon>
        <taxon>Viridiplantae</taxon>
        <taxon>Chlorophyta</taxon>
        <taxon>core chlorophytes</taxon>
        <taxon>Chlorodendrophyceae</taxon>
        <taxon>Chlorodendrales</taxon>
        <taxon>Chlorodendraceae</taxon>
        <taxon>Tetraselmis</taxon>
    </lineage>
</organism>
<sequence length="416" mass="46657">MANNFHSLIASGRGPVTRCSNSRSEHRPSIETLPILLQRYVSPSDIFVHQGNYRRLLGRENFTELKCPHLLPRSAASISRRFGFRSCAIVGNSGALLYSKFGQAIDRHEVVFRLNQAPTKGYEAYVGRRASFRLLNSLWTHRYSTVRKRNDLAKLRDVVWGNSLSWSEGSDQTLDATELPLERGVALIVSRCSVQEYSKLLLFWAQRRPDVMVLMLNSRLVSIMRALLKLYRVRLCQEGWGPFEGGGDPSSGLVASYLAHQLCRRASVYGFGSERVTSSDVHTPYHYYKFYGARQFGNSKAHSFDTELNLMSQLYNASVPHPAPGHPMYGPDASAPGNVRMCRTERGYTANAHNTRCRAGLAEPRERMRREGPLSPQEVAAATQLHKEWNIPVPVFDPYDPGGLGGPSRARAWTGA</sequence>
<gene>
    <name evidence="11" type="ORF">TSPGSL018_3349</name>
</gene>
<evidence type="ECO:0000256" key="6">
    <source>
        <dbReference type="ARBA" id="ARBA00022968"/>
    </source>
</evidence>
<dbReference type="InterPro" id="IPR050943">
    <property type="entry name" value="Glycosyltr_29_Sialyltrsf"/>
</dbReference>
<dbReference type="InterPro" id="IPR038578">
    <property type="entry name" value="GT29-like_sf"/>
</dbReference>
<evidence type="ECO:0000313" key="11">
    <source>
        <dbReference type="EMBL" id="JAC70786.1"/>
    </source>
</evidence>
<dbReference type="AlphaFoldDB" id="A0A061RJU4"/>
<dbReference type="PANTHER" id="PTHR11987">
    <property type="entry name" value="ALPHA-2,8-SIALYLTRANSFERASE"/>
    <property type="match status" value="1"/>
</dbReference>
<keyword evidence="6" id="KW-0735">Signal-anchor</keyword>
<dbReference type="InterPro" id="IPR001675">
    <property type="entry name" value="Glyco_trans_29"/>
</dbReference>
<keyword evidence="3 11" id="KW-0328">Glycosyltransferase</keyword>
<evidence type="ECO:0000256" key="1">
    <source>
        <dbReference type="ARBA" id="ARBA00004323"/>
    </source>
</evidence>
<keyword evidence="10" id="KW-0325">Glycoprotein</keyword>
<evidence type="ECO:0000256" key="10">
    <source>
        <dbReference type="ARBA" id="ARBA00023180"/>
    </source>
</evidence>
<reference evidence="11" key="1">
    <citation type="submission" date="2014-05" db="EMBL/GenBank/DDBJ databases">
        <title>The transcriptome of the halophilic microalga Tetraselmis sp. GSL018 isolated from the Great Salt Lake, Utah.</title>
        <authorList>
            <person name="Jinkerson R.E."/>
            <person name="D'Adamo S."/>
            <person name="Posewitz M.C."/>
        </authorList>
    </citation>
    <scope>NUCLEOTIDE SEQUENCE</scope>
    <source>
        <strain evidence="11">GSL018</strain>
    </source>
</reference>
<comment type="subcellular location">
    <subcellularLocation>
        <location evidence="1">Golgi apparatus membrane</location>
        <topology evidence="1">Single-pass type II membrane protein</topology>
    </subcellularLocation>
</comment>
<protein>
    <submittedName>
        <fullName evidence="11">Cmp-n-acetylneuraminate-beta-galactosamide-alpha--sialyltransferase 1</fullName>
    </submittedName>
</protein>